<proteinExistence type="predicted"/>
<organism evidence="1 2">
    <name type="scientific">Clostridium innocuum</name>
    <dbReference type="NCBI Taxonomy" id="1522"/>
    <lineage>
        <taxon>Bacteria</taxon>
        <taxon>Bacillati</taxon>
        <taxon>Bacillota</taxon>
        <taxon>Clostridia</taxon>
        <taxon>Eubacteriales</taxon>
        <taxon>Clostridiaceae</taxon>
        <taxon>Clostridium</taxon>
    </lineage>
</organism>
<dbReference type="AlphaFoldDB" id="A0A3E2VEG9"/>
<dbReference type="Proteomes" id="UP000260025">
    <property type="component" value="Unassembled WGS sequence"/>
</dbReference>
<evidence type="ECO:0000313" key="2">
    <source>
        <dbReference type="Proteomes" id="UP000260025"/>
    </source>
</evidence>
<accession>A0A3E2VEG9</accession>
<reference evidence="1 2" key="1">
    <citation type="submission" date="2018-08" db="EMBL/GenBank/DDBJ databases">
        <title>A genome reference for cultivated species of the human gut microbiota.</title>
        <authorList>
            <person name="Zou Y."/>
            <person name="Xue W."/>
            <person name="Luo G."/>
        </authorList>
    </citation>
    <scope>NUCLEOTIDE SEQUENCE [LARGE SCALE GENOMIC DNA]</scope>
    <source>
        <strain evidence="1 2">OF01-2LB</strain>
    </source>
</reference>
<dbReference type="OrthoDB" id="9797501at2"/>
<name>A0A3E2VEG9_CLOIN</name>
<sequence>MRIETYTELSKALPNAKMCYEQLPVEEIDKEMLAPFVCLIQACEHVFEEEMTRREKQRIGIQNAQQNGVHSGRPAIRCSKKFLKLAYLQSKNKITATDAAEQLHISLSTYYKLRRKYHKEIGKWKKQEV</sequence>
<protein>
    <submittedName>
        <fullName evidence="1">Recombinase family protein</fullName>
    </submittedName>
</protein>
<comment type="caution">
    <text evidence="1">The sequence shown here is derived from an EMBL/GenBank/DDBJ whole genome shotgun (WGS) entry which is preliminary data.</text>
</comment>
<gene>
    <name evidence="1" type="ORF">DXA38_21495</name>
</gene>
<dbReference type="EMBL" id="QVEV01000064">
    <property type="protein sequence ID" value="RGC08985.1"/>
    <property type="molecule type" value="Genomic_DNA"/>
</dbReference>
<evidence type="ECO:0000313" key="1">
    <source>
        <dbReference type="EMBL" id="RGC08985.1"/>
    </source>
</evidence>
<dbReference type="RefSeq" id="WP_100933759.1">
    <property type="nucleotide sequence ID" value="NZ_JAQEUB010000037.1"/>
</dbReference>